<sequence>MVKIHSSLSSKERSRKIVVNSRGLRWRIWMQITALSKNNVDRALKSHRGGEQSEDPRKDMIGMQGIAI</sequence>
<reference evidence="2 3" key="1">
    <citation type="journal article" date="2016" name="Nat. Commun.">
        <title>Thousands of microbial genomes shed light on interconnected biogeochemical processes in an aquifer system.</title>
        <authorList>
            <person name="Anantharaman K."/>
            <person name="Brown C.T."/>
            <person name="Hug L.A."/>
            <person name="Sharon I."/>
            <person name="Castelle C.J."/>
            <person name="Probst A.J."/>
            <person name="Thomas B.C."/>
            <person name="Singh A."/>
            <person name="Wilkins M.J."/>
            <person name="Karaoz U."/>
            <person name="Brodie E.L."/>
            <person name="Williams K.H."/>
            <person name="Hubbard S.S."/>
            <person name="Banfield J.F."/>
        </authorList>
    </citation>
    <scope>NUCLEOTIDE SEQUENCE [LARGE SCALE GENOMIC DNA]</scope>
</reference>
<dbReference type="AlphaFoldDB" id="A0A1F6WR06"/>
<proteinExistence type="predicted"/>
<comment type="caution">
    <text evidence="2">The sequence shown here is derived from an EMBL/GenBank/DDBJ whole genome shotgun (WGS) entry which is preliminary data.</text>
</comment>
<evidence type="ECO:0000256" key="1">
    <source>
        <dbReference type="SAM" id="MobiDB-lite"/>
    </source>
</evidence>
<evidence type="ECO:0000313" key="2">
    <source>
        <dbReference type="EMBL" id="OGI84290.1"/>
    </source>
</evidence>
<organism evidence="2 3">
    <name type="scientific">Candidatus Nomurabacteria bacterium RIFCSPLOWO2_01_FULL_33_17</name>
    <dbReference type="NCBI Taxonomy" id="1801764"/>
    <lineage>
        <taxon>Bacteria</taxon>
        <taxon>Candidatus Nomuraibacteriota</taxon>
    </lineage>
</organism>
<dbReference type="Proteomes" id="UP000178184">
    <property type="component" value="Unassembled WGS sequence"/>
</dbReference>
<gene>
    <name evidence="2" type="ORF">A2903_03075</name>
</gene>
<accession>A0A1F6WR06</accession>
<feature type="region of interest" description="Disordered" evidence="1">
    <location>
        <begin position="43"/>
        <end position="68"/>
    </location>
</feature>
<protein>
    <submittedName>
        <fullName evidence="2">Uncharacterized protein</fullName>
    </submittedName>
</protein>
<feature type="compositionally biased region" description="Basic and acidic residues" evidence="1">
    <location>
        <begin position="43"/>
        <end position="60"/>
    </location>
</feature>
<dbReference type="EMBL" id="MFUO01000003">
    <property type="protein sequence ID" value="OGI84290.1"/>
    <property type="molecule type" value="Genomic_DNA"/>
</dbReference>
<evidence type="ECO:0000313" key="3">
    <source>
        <dbReference type="Proteomes" id="UP000178184"/>
    </source>
</evidence>
<name>A0A1F6WR06_9BACT</name>